<sequence length="325" mass="35962">MPGLLNFLYSQLFITPPYPRKTFEGKTIIVTGSNTGLGLEAARHFVRLHASTVILAVRNSSKGNAAKKSIEASENCKQDIVEVWPLDLCSYDSVQAFAKKVDELPRVDAIIENAGISPKEFTVIEGHESTITTNVISTFLLALLVLPRLKETAREFNTRPYLSIVTSLGHGLTTFPQRKSPSIFEALANKEMADMPDRYNVSKLLQIFVVRELVDSIRDNHAYPVVINCVNPGLCHSQIFDDGDTVSFKIARFFLARTTEKGSRALVNAAGEIGDESRGQYLSDCQVSKPSPLVLSEEGKETQKRVWLELSSILEHIVPGVTQNI</sequence>
<proteinExistence type="inferred from homology"/>
<dbReference type="AlphaFoldDB" id="A0A0G2GLL5"/>
<keyword evidence="2" id="KW-0560">Oxidoreductase</keyword>
<dbReference type="OrthoDB" id="542013at2759"/>
<organism evidence="3 4">
    <name type="scientific">Phaeomoniella chlamydospora</name>
    <name type="common">Phaeoacremonium chlamydosporum</name>
    <dbReference type="NCBI Taxonomy" id="158046"/>
    <lineage>
        <taxon>Eukaryota</taxon>
        <taxon>Fungi</taxon>
        <taxon>Dikarya</taxon>
        <taxon>Ascomycota</taxon>
        <taxon>Pezizomycotina</taxon>
        <taxon>Eurotiomycetes</taxon>
        <taxon>Chaetothyriomycetidae</taxon>
        <taxon>Phaeomoniellales</taxon>
        <taxon>Phaeomoniellaceae</taxon>
        <taxon>Phaeomoniella</taxon>
    </lineage>
</organism>
<comment type="similarity">
    <text evidence="1">Belongs to the short-chain dehydrogenases/reductases (SDR) family.</text>
</comment>
<gene>
    <name evidence="3" type="ORF">UCRPC4_g05423</name>
</gene>
<dbReference type="PANTHER" id="PTHR43157">
    <property type="entry name" value="PHOSPHATIDYLINOSITOL-GLYCAN BIOSYNTHESIS CLASS F PROTEIN-RELATED"/>
    <property type="match status" value="1"/>
</dbReference>
<name>A0A0G2GLL5_PHACM</name>
<accession>A0A0G2GLL5</accession>
<dbReference type="Proteomes" id="UP000053317">
    <property type="component" value="Unassembled WGS sequence"/>
</dbReference>
<dbReference type="PANTHER" id="PTHR43157:SF31">
    <property type="entry name" value="PHOSPHATIDYLINOSITOL-GLYCAN BIOSYNTHESIS CLASS F PROTEIN"/>
    <property type="match status" value="1"/>
</dbReference>
<comment type="caution">
    <text evidence="3">The sequence shown here is derived from an EMBL/GenBank/DDBJ whole genome shotgun (WGS) entry which is preliminary data.</text>
</comment>
<dbReference type="InterPro" id="IPR002347">
    <property type="entry name" value="SDR_fam"/>
</dbReference>
<evidence type="ECO:0000313" key="4">
    <source>
        <dbReference type="Proteomes" id="UP000053317"/>
    </source>
</evidence>
<reference evidence="3 4" key="1">
    <citation type="submission" date="2015-05" db="EMBL/GenBank/DDBJ databases">
        <title>Distinctive expansion of gene families associated with plant cell wall degradation and secondary metabolism in the genomes of grapevine trunk pathogens.</title>
        <authorList>
            <person name="Lawrence D.P."/>
            <person name="Travadon R."/>
            <person name="Rolshausen P.E."/>
            <person name="Baumgartner K."/>
        </authorList>
    </citation>
    <scope>NUCLEOTIDE SEQUENCE [LARGE SCALE GENOMIC DNA]</scope>
    <source>
        <strain evidence="3">UCRPC4</strain>
    </source>
</reference>
<evidence type="ECO:0000256" key="1">
    <source>
        <dbReference type="ARBA" id="ARBA00006484"/>
    </source>
</evidence>
<evidence type="ECO:0000313" key="3">
    <source>
        <dbReference type="EMBL" id="KKY17790.1"/>
    </source>
</evidence>
<dbReference type="Pfam" id="PF00106">
    <property type="entry name" value="adh_short"/>
    <property type="match status" value="1"/>
</dbReference>
<dbReference type="InterPro" id="IPR036291">
    <property type="entry name" value="NAD(P)-bd_dom_sf"/>
</dbReference>
<dbReference type="PRINTS" id="PR00081">
    <property type="entry name" value="GDHRDH"/>
</dbReference>
<dbReference type="GO" id="GO:0016491">
    <property type="term" value="F:oxidoreductase activity"/>
    <property type="evidence" value="ECO:0007669"/>
    <property type="project" value="UniProtKB-KW"/>
</dbReference>
<reference evidence="3 4" key="2">
    <citation type="submission" date="2015-05" db="EMBL/GenBank/DDBJ databases">
        <authorList>
            <person name="Morales-Cruz A."/>
            <person name="Amrine K.C."/>
            <person name="Cantu D."/>
        </authorList>
    </citation>
    <scope>NUCLEOTIDE SEQUENCE [LARGE SCALE GENOMIC DNA]</scope>
    <source>
        <strain evidence="3">UCRPC4</strain>
    </source>
</reference>
<dbReference type="EMBL" id="LCWF01000137">
    <property type="protein sequence ID" value="KKY17790.1"/>
    <property type="molecule type" value="Genomic_DNA"/>
</dbReference>
<keyword evidence="4" id="KW-1185">Reference proteome</keyword>
<evidence type="ECO:0000256" key="2">
    <source>
        <dbReference type="ARBA" id="ARBA00023002"/>
    </source>
</evidence>
<dbReference type="Gene3D" id="3.40.50.720">
    <property type="entry name" value="NAD(P)-binding Rossmann-like Domain"/>
    <property type="match status" value="1"/>
</dbReference>
<dbReference type="SUPFAM" id="SSF51735">
    <property type="entry name" value="NAD(P)-binding Rossmann-fold domains"/>
    <property type="match status" value="1"/>
</dbReference>
<protein>
    <submittedName>
        <fullName evidence="3">Putative short-chain dehydrogenase reductase</fullName>
    </submittedName>
</protein>